<dbReference type="GO" id="GO:0009099">
    <property type="term" value="P:L-valine biosynthetic process"/>
    <property type="evidence" value="ECO:0007669"/>
    <property type="project" value="TreeGrafter"/>
</dbReference>
<feature type="domain" description="Thiamine pyrophosphate enzyme TPP-binding" evidence="5">
    <location>
        <begin position="417"/>
        <end position="568"/>
    </location>
</feature>
<dbReference type="Pfam" id="PF02776">
    <property type="entry name" value="TPP_enzyme_N"/>
    <property type="match status" value="1"/>
</dbReference>
<dbReference type="GO" id="GO:0003984">
    <property type="term" value="F:acetolactate synthase activity"/>
    <property type="evidence" value="ECO:0007669"/>
    <property type="project" value="TreeGrafter"/>
</dbReference>
<dbReference type="GO" id="GO:0050660">
    <property type="term" value="F:flavin adenine dinucleotide binding"/>
    <property type="evidence" value="ECO:0007669"/>
    <property type="project" value="TreeGrafter"/>
</dbReference>
<dbReference type="PANTHER" id="PTHR18968">
    <property type="entry name" value="THIAMINE PYROPHOSPHATE ENZYMES"/>
    <property type="match status" value="1"/>
</dbReference>
<comment type="similarity">
    <text evidence="1 3">Belongs to the TPP enzyme family.</text>
</comment>
<dbReference type="InterPro" id="IPR030817">
    <property type="entry name" value="Myo_inos_IolD"/>
</dbReference>
<dbReference type="GO" id="GO:0000287">
    <property type="term" value="F:magnesium ion binding"/>
    <property type="evidence" value="ECO:0007669"/>
    <property type="project" value="InterPro"/>
</dbReference>
<dbReference type="PATRIC" id="fig|864069.3.peg.3894"/>
<dbReference type="NCBIfam" id="TIGR04377">
    <property type="entry name" value="myo_inos_iolD"/>
    <property type="match status" value="1"/>
</dbReference>
<dbReference type="SUPFAM" id="SSF52467">
    <property type="entry name" value="DHS-like NAD/FAD-binding domain"/>
    <property type="match status" value="1"/>
</dbReference>
<gene>
    <name evidence="7" type="ORF">MicloDRAFT_00035740</name>
</gene>
<keyword evidence="2 3" id="KW-0786">Thiamine pyrophosphate</keyword>
<dbReference type="Gene3D" id="3.40.50.970">
    <property type="match status" value="2"/>
</dbReference>
<feature type="domain" description="Thiamine pyrophosphate enzyme N-terminal TPP-binding" evidence="6">
    <location>
        <begin position="49"/>
        <end position="130"/>
    </location>
</feature>
<dbReference type="InterPro" id="IPR029035">
    <property type="entry name" value="DHS-like_NAD/FAD-binding_dom"/>
</dbReference>
<evidence type="ECO:0000256" key="2">
    <source>
        <dbReference type="ARBA" id="ARBA00023052"/>
    </source>
</evidence>
<evidence type="ECO:0000259" key="4">
    <source>
        <dbReference type="Pfam" id="PF00205"/>
    </source>
</evidence>
<evidence type="ECO:0000256" key="1">
    <source>
        <dbReference type="ARBA" id="ARBA00007812"/>
    </source>
</evidence>
<reference evidence="7 8" key="1">
    <citation type="submission" date="2012-02" db="EMBL/GenBank/DDBJ databases">
        <title>Improved High-Quality Draft sequence of Microvirga sp. WSM3557.</title>
        <authorList>
            <consortium name="US DOE Joint Genome Institute"/>
            <person name="Lucas S."/>
            <person name="Han J."/>
            <person name="Lapidus A."/>
            <person name="Cheng J.-F."/>
            <person name="Goodwin L."/>
            <person name="Pitluck S."/>
            <person name="Peters L."/>
            <person name="Zhang X."/>
            <person name="Detter J.C."/>
            <person name="Han C."/>
            <person name="Tapia R."/>
            <person name="Land M."/>
            <person name="Hauser L."/>
            <person name="Kyrpides N."/>
            <person name="Ivanova N."/>
            <person name="Pagani I."/>
            <person name="Brau L."/>
            <person name="Yates R."/>
            <person name="O'Hara G."/>
            <person name="Rui T."/>
            <person name="Howieson J."/>
            <person name="Reeve W."/>
            <person name="Woyke T."/>
        </authorList>
    </citation>
    <scope>NUCLEOTIDE SEQUENCE [LARGE SCALE GENOMIC DNA]</scope>
    <source>
        <strain evidence="7 8">WSM3557</strain>
    </source>
</reference>
<evidence type="ECO:0000313" key="8">
    <source>
        <dbReference type="Proteomes" id="UP000003947"/>
    </source>
</evidence>
<dbReference type="OrthoDB" id="3194735at2"/>
<dbReference type="Proteomes" id="UP000003947">
    <property type="component" value="Unassembled WGS sequence"/>
</dbReference>
<dbReference type="GO" id="GO:0009097">
    <property type="term" value="P:isoleucine biosynthetic process"/>
    <property type="evidence" value="ECO:0007669"/>
    <property type="project" value="TreeGrafter"/>
</dbReference>
<evidence type="ECO:0000256" key="3">
    <source>
        <dbReference type="RuleBase" id="RU362132"/>
    </source>
</evidence>
<dbReference type="InterPro" id="IPR011766">
    <property type="entry name" value="TPP_enzyme_TPP-bd"/>
</dbReference>
<dbReference type="SUPFAM" id="SSF52518">
    <property type="entry name" value="Thiamin diphosphate-binding fold (THDP-binding)"/>
    <property type="match status" value="2"/>
</dbReference>
<dbReference type="STRING" id="864069.MicloDRAFT_00035740"/>
<dbReference type="RefSeq" id="WP_009763070.1">
    <property type="nucleotide sequence ID" value="NZ_CP141048.1"/>
</dbReference>
<keyword evidence="8" id="KW-1185">Reference proteome</keyword>
<dbReference type="GO" id="GO:0019310">
    <property type="term" value="P:inositol catabolic process"/>
    <property type="evidence" value="ECO:0007669"/>
    <property type="project" value="InterPro"/>
</dbReference>
<dbReference type="eggNOG" id="COG3962">
    <property type="taxonomic scope" value="Bacteria"/>
</dbReference>
<dbReference type="GO" id="GO:0016823">
    <property type="term" value="F:hydrolase activity, acting on acid carbon-carbon bonds, in ketonic substances"/>
    <property type="evidence" value="ECO:0007669"/>
    <property type="project" value="InterPro"/>
</dbReference>
<evidence type="ECO:0000313" key="7">
    <source>
        <dbReference type="EMBL" id="EIM27020.1"/>
    </source>
</evidence>
<evidence type="ECO:0000259" key="6">
    <source>
        <dbReference type="Pfam" id="PF02776"/>
    </source>
</evidence>
<accession>I4YSS8</accession>
<proteinExistence type="inferred from homology"/>
<dbReference type="CDD" id="cd07035">
    <property type="entry name" value="TPP_PYR_POX_like"/>
    <property type="match status" value="1"/>
</dbReference>
<dbReference type="GO" id="GO:0005948">
    <property type="term" value="C:acetolactate synthase complex"/>
    <property type="evidence" value="ECO:0007669"/>
    <property type="project" value="TreeGrafter"/>
</dbReference>
<dbReference type="HOGENOM" id="CLU_013748_6_0_5"/>
<dbReference type="PROSITE" id="PS00187">
    <property type="entry name" value="TPP_ENZYMES"/>
    <property type="match status" value="1"/>
</dbReference>
<organism evidence="7 8">
    <name type="scientific">Microvirga lotononidis</name>
    <dbReference type="NCBI Taxonomy" id="864069"/>
    <lineage>
        <taxon>Bacteria</taxon>
        <taxon>Pseudomonadati</taxon>
        <taxon>Pseudomonadota</taxon>
        <taxon>Alphaproteobacteria</taxon>
        <taxon>Hyphomicrobiales</taxon>
        <taxon>Methylobacteriaceae</taxon>
        <taxon>Microvirga</taxon>
    </lineage>
</organism>
<protein>
    <submittedName>
        <fullName evidence="7">Acetolactate synthase</fullName>
    </submittedName>
</protein>
<dbReference type="Pfam" id="PF00205">
    <property type="entry name" value="TPP_enzyme_M"/>
    <property type="match status" value="1"/>
</dbReference>
<sequence>MSTIRLTMAQAVARFLTAQKTEIDGRILPLFGGVWAIFGHGNVAGMGEALHGVRDQLPTYRAHNEQGMAHAAIAFAKASRRRRMMACTTSIGPGATNMVTAAAVAHVNRLPVLLLPGDVFANRRPDPVLQQIESFSDGTVSANDCFRPVSRYFDRITRPEQIIPALQRAMTVLTDPAECGPVTLALCQDTQAEAYDYPESFFAEKIWTPRRIRPDETELAEAADLIRKAKKPFIVAGGGVLYSEAEKTLTDFAEKHGLSVGETQAGKSSLPHDHAACLGAVGVTGTGAANAFAEEADVVIAVGTRLQDFTTGSWALFKNPERRIVGLNVQTFDAAKHNAVPLVADARVGLEELSRALGTWKAPEAWTAKARDEQARWFETAARYTDPTNAELPSDAQVIGAVQRTSAPTDVVVCAAGGLPGELHKHWKASTALGYHMEYGYSCMGYEIAGGLGVKMADPSRNVIVMVGDGSYLMMNSELASSVMLGQKLTVVLLDNRGYGCINRLQRATGGESFNNLLQHTNHVTLPDIDFAAHAASLGALSMKVKSIAELEDALRKARGAERSTVIVIDTDPLVSTDAGGHWWDVAVPEVSTREQVKTARKDYETALAAQRVGD</sequence>
<feature type="domain" description="Thiamine pyrophosphate enzyme central" evidence="4">
    <location>
        <begin position="219"/>
        <end position="353"/>
    </location>
</feature>
<dbReference type="CDD" id="cd02003">
    <property type="entry name" value="TPP_IolD"/>
    <property type="match status" value="1"/>
</dbReference>
<dbReference type="InterPro" id="IPR012001">
    <property type="entry name" value="Thiamin_PyroP_enz_TPP-bd_dom"/>
</dbReference>
<dbReference type="InterPro" id="IPR000399">
    <property type="entry name" value="TPP-bd_CS"/>
</dbReference>
<dbReference type="GO" id="GO:0030976">
    <property type="term" value="F:thiamine pyrophosphate binding"/>
    <property type="evidence" value="ECO:0007669"/>
    <property type="project" value="InterPro"/>
</dbReference>
<name>I4YSS8_9HYPH</name>
<dbReference type="EMBL" id="JH660645">
    <property type="protein sequence ID" value="EIM27020.1"/>
    <property type="molecule type" value="Genomic_DNA"/>
</dbReference>
<dbReference type="AlphaFoldDB" id="I4YSS8"/>
<dbReference type="Pfam" id="PF02775">
    <property type="entry name" value="TPP_enzyme_C"/>
    <property type="match status" value="1"/>
</dbReference>
<dbReference type="InterPro" id="IPR012000">
    <property type="entry name" value="Thiamin_PyroP_enz_cen_dom"/>
</dbReference>
<dbReference type="InterPro" id="IPR045229">
    <property type="entry name" value="TPP_enz"/>
</dbReference>
<dbReference type="PANTHER" id="PTHR18968:SF9">
    <property type="entry name" value="3D-(3,5_4)-TRIHYDROXYCYCLOHEXANE-1,2-DIONE HYDROLASE"/>
    <property type="match status" value="1"/>
</dbReference>
<dbReference type="InterPro" id="IPR029061">
    <property type="entry name" value="THDP-binding"/>
</dbReference>
<evidence type="ECO:0000259" key="5">
    <source>
        <dbReference type="Pfam" id="PF02775"/>
    </source>
</evidence>
<dbReference type="Gene3D" id="3.40.50.1220">
    <property type="entry name" value="TPP-binding domain"/>
    <property type="match status" value="1"/>
</dbReference>